<dbReference type="EMBL" id="JARQWQ010000062">
    <property type="protein sequence ID" value="KAK2555496.1"/>
    <property type="molecule type" value="Genomic_DNA"/>
</dbReference>
<sequence length="78" mass="9007">MQTEFKLPLRREEVVTIAQLETWRKDAEEKSNALLTENEVLTGRCVELYSKLVECTARKEKATKDLTEANAKVDSFFI</sequence>
<reference evidence="1" key="1">
    <citation type="journal article" date="2023" name="G3 (Bethesda)">
        <title>Whole genome assembly and annotation of the endangered Caribbean coral Acropora cervicornis.</title>
        <authorList>
            <person name="Selwyn J.D."/>
            <person name="Vollmer S.V."/>
        </authorList>
    </citation>
    <scope>NUCLEOTIDE SEQUENCE</scope>
    <source>
        <strain evidence="1">K2</strain>
    </source>
</reference>
<name>A0AAD9UZD4_ACRCE</name>
<reference evidence="1" key="2">
    <citation type="journal article" date="2023" name="Science">
        <title>Genomic signatures of disease resistance in endangered staghorn corals.</title>
        <authorList>
            <person name="Vollmer S.V."/>
            <person name="Selwyn J.D."/>
            <person name="Despard B.A."/>
            <person name="Roesel C.L."/>
        </authorList>
    </citation>
    <scope>NUCLEOTIDE SEQUENCE</scope>
    <source>
        <strain evidence="1">K2</strain>
    </source>
</reference>
<dbReference type="Proteomes" id="UP001249851">
    <property type="component" value="Unassembled WGS sequence"/>
</dbReference>
<protein>
    <submittedName>
        <fullName evidence="1">Uncharacterized protein</fullName>
    </submittedName>
</protein>
<comment type="caution">
    <text evidence="1">The sequence shown here is derived from an EMBL/GenBank/DDBJ whole genome shotgun (WGS) entry which is preliminary data.</text>
</comment>
<proteinExistence type="predicted"/>
<gene>
    <name evidence="1" type="ORF">P5673_022835</name>
</gene>
<dbReference type="AlphaFoldDB" id="A0AAD9UZD4"/>
<evidence type="ECO:0000313" key="2">
    <source>
        <dbReference type="Proteomes" id="UP001249851"/>
    </source>
</evidence>
<evidence type="ECO:0000313" key="1">
    <source>
        <dbReference type="EMBL" id="KAK2555496.1"/>
    </source>
</evidence>
<keyword evidence="2" id="KW-1185">Reference proteome</keyword>
<organism evidence="1 2">
    <name type="scientific">Acropora cervicornis</name>
    <name type="common">Staghorn coral</name>
    <dbReference type="NCBI Taxonomy" id="6130"/>
    <lineage>
        <taxon>Eukaryota</taxon>
        <taxon>Metazoa</taxon>
        <taxon>Cnidaria</taxon>
        <taxon>Anthozoa</taxon>
        <taxon>Hexacorallia</taxon>
        <taxon>Scleractinia</taxon>
        <taxon>Astrocoeniina</taxon>
        <taxon>Acroporidae</taxon>
        <taxon>Acropora</taxon>
    </lineage>
</organism>
<accession>A0AAD9UZD4</accession>